<dbReference type="InterPro" id="IPR000835">
    <property type="entry name" value="HTH_MarR-typ"/>
</dbReference>
<dbReference type="SUPFAM" id="SSF46785">
    <property type="entry name" value="Winged helix' DNA-binding domain"/>
    <property type="match status" value="1"/>
</dbReference>
<keyword evidence="2" id="KW-0963">Cytoplasm</keyword>
<dbReference type="InterPro" id="IPR036390">
    <property type="entry name" value="WH_DNA-bd_sf"/>
</dbReference>
<dbReference type="PROSITE" id="PS50995">
    <property type="entry name" value="HTH_MARR_2"/>
    <property type="match status" value="1"/>
</dbReference>
<feature type="domain" description="HTH marR-type" evidence="6">
    <location>
        <begin position="8"/>
        <end position="138"/>
    </location>
</feature>
<keyword evidence="8" id="KW-1185">Reference proteome</keyword>
<evidence type="ECO:0000256" key="5">
    <source>
        <dbReference type="ARBA" id="ARBA00023163"/>
    </source>
</evidence>
<keyword evidence="4" id="KW-0238">DNA-binding</keyword>
<dbReference type="Pfam" id="PF22381">
    <property type="entry name" value="Staph_reg_Sar_Rot"/>
    <property type="match status" value="1"/>
</dbReference>
<name>A0ABS1VTR0_9ACTN</name>
<gene>
    <name evidence="7" type="ORF">JKJ07_26390</name>
</gene>
<accession>A0ABS1VTR0</accession>
<dbReference type="PANTHER" id="PTHR33164:SF5">
    <property type="entry name" value="ORGANIC HYDROPEROXIDE RESISTANCE TRANSCRIPTIONAL REGULATOR"/>
    <property type="match status" value="1"/>
</dbReference>
<dbReference type="Gene3D" id="1.10.10.10">
    <property type="entry name" value="Winged helix-like DNA-binding domain superfamily/Winged helix DNA-binding domain"/>
    <property type="match status" value="1"/>
</dbReference>
<dbReference type="SMART" id="SM00347">
    <property type="entry name" value="HTH_MARR"/>
    <property type="match status" value="1"/>
</dbReference>
<evidence type="ECO:0000259" key="6">
    <source>
        <dbReference type="PROSITE" id="PS50995"/>
    </source>
</evidence>
<comment type="subcellular location">
    <subcellularLocation>
        <location evidence="1">Cytoplasm</location>
    </subcellularLocation>
</comment>
<keyword evidence="5" id="KW-0804">Transcription</keyword>
<keyword evidence="3" id="KW-0805">Transcription regulation</keyword>
<proteinExistence type="predicted"/>
<evidence type="ECO:0000256" key="3">
    <source>
        <dbReference type="ARBA" id="ARBA00023015"/>
    </source>
</evidence>
<protein>
    <submittedName>
        <fullName evidence="7">MarR family transcriptional regulator</fullName>
    </submittedName>
</protein>
<reference evidence="7 8" key="1">
    <citation type="submission" date="2021-01" db="EMBL/GenBank/DDBJ databases">
        <title>Actinoplanes sp. nov. LDG1-01 isolated from lichen.</title>
        <authorList>
            <person name="Saeng-In P."/>
            <person name="Phongsopitanun W."/>
            <person name="Kanchanasin P."/>
            <person name="Yuki M."/>
            <person name="Kudo T."/>
            <person name="Ohkuma M."/>
            <person name="Tanasupawat S."/>
        </authorList>
    </citation>
    <scope>NUCLEOTIDE SEQUENCE [LARGE SCALE GENOMIC DNA]</scope>
    <source>
        <strain evidence="7 8">LDG1-01</strain>
    </source>
</reference>
<evidence type="ECO:0000256" key="1">
    <source>
        <dbReference type="ARBA" id="ARBA00004496"/>
    </source>
</evidence>
<evidence type="ECO:0000256" key="4">
    <source>
        <dbReference type="ARBA" id="ARBA00023125"/>
    </source>
</evidence>
<comment type="caution">
    <text evidence="7">The sequence shown here is derived from an EMBL/GenBank/DDBJ whole genome shotgun (WGS) entry which is preliminary data.</text>
</comment>
<dbReference type="InterPro" id="IPR039422">
    <property type="entry name" value="MarR/SlyA-like"/>
</dbReference>
<sequence length="141" mass="15485">MVNPSALEQMVCFQLYAASRAMTGIYRPLLEPHGLTYPQLLVLVALWDNGPTTVRDLGHQLHLDSGTLSPLLKRLETAGHLTRTRGSADERTVLIELTTSGLGLRDTLSYIPARIACAVDLTEAEFHQLIDLLGRVRGATH</sequence>
<dbReference type="EMBL" id="JAENHO010000007">
    <property type="protein sequence ID" value="MBL7257841.1"/>
    <property type="molecule type" value="Genomic_DNA"/>
</dbReference>
<dbReference type="RefSeq" id="WP_202994449.1">
    <property type="nucleotide sequence ID" value="NZ_JAENHO010000007.1"/>
</dbReference>
<dbReference type="InterPro" id="IPR055166">
    <property type="entry name" value="Transc_reg_Sar_Rot_HTH"/>
</dbReference>
<dbReference type="Proteomes" id="UP000598996">
    <property type="component" value="Unassembled WGS sequence"/>
</dbReference>
<evidence type="ECO:0000313" key="8">
    <source>
        <dbReference type="Proteomes" id="UP000598996"/>
    </source>
</evidence>
<evidence type="ECO:0000313" key="7">
    <source>
        <dbReference type="EMBL" id="MBL7257841.1"/>
    </source>
</evidence>
<evidence type="ECO:0000256" key="2">
    <source>
        <dbReference type="ARBA" id="ARBA00022490"/>
    </source>
</evidence>
<dbReference type="PANTHER" id="PTHR33164">
    <property type="entry name" value="TRANSCRIPTIONAL REGULATOR, MARR FAMILY"/>
    <property type="match status" value="1"/>
</dbReference>
<dbReference type="InterPro" id="IPR036388">
    <property type="entry name" value="WH-like_DNA-bd_sf"/>
</dbReference>
<organism evidence="7 8">
    <name type="scientific">Paractinoplanes lichenicola</name>
    <dbReference type="NCBI Taxonomy" id="2802976"/>
    <lineage>
        <taxon>Bacteria</taxon>
        <taxon>Bacillati</taxon>
        <taxon>Actinomycetota</taxon>
        <taxon>Actinomycetes</taxon>
        <taxon>Micromonosporales</taxon>
        <taxon>Micromonosporaceae</taxon>
        <taxon>Paractinoplanes</taxon>
    </lineage>
</organism>